<gene>
    <name evidence="1" type="ORF">LY01_02941</name>
</gene>
<dbReference type="InterPro" id="IPR045444">
    <property type="entry name" value="DUF6503"/>
</dbReference>
<dbReference type="AlphaFoldDB" id="A0A2S6IEF7"/>
<comment type="caution">
    <text evidence="1">The sequence shown here is derived from an EMBL/GenBank/DDBJ whole genome shotgun (WGS) entry which is preliminary data.</text>
</comment>
<name>A0A2S6IEF7_9FLAO</name>
<keyword evidence="2" id="KW-1185">Reference proteome</keyword>
<dbReference type="Proteomes" id="UP000239002">
    <property type="component" value="Unassembled WGS sequence"/>
</dbReference>
<protein>
    <submittedName>
        <fullName evidence="1">Uncharacterized protein</fullName>
    </submittedName>
</protein>
<dbReference type="EMBL" id="PTJE01000010">
    <property type="protein sequence ID" value="PPK92540.1"/>
    <property type="molecule type" value="Genomic_DNA"/>
</dbReference>
<reference evidence="1 2" key="1">
    <citation type="submission" date="2018-02" db="EMBL/GenBank/DDBJ databases">
        <title>Genomic Encyclopedia of Archaeal and Bacterial Type Strains, Phase II (KMG-II): from individual species to whole genera.</title>
        <authorList>
            <person name="Goeker M."/>
        </authorList>
    </citation>
    <scope>NUCLEOTIDE SEQUENCE [LARGE SCALE GENOMIC DNA]</scope>
    <source>
        <strain evidence="1 2">DSM 16809</strain>
    </source>
</reference>
<dbReference type="Pfam" id="PF20113">
    <property type="entry name" value="DUF6503"/>
    <property type="match status" value="1"/>
</dbReference>
<evidence type="ECO:0000313" key="1">
    <source>
        <dbReference type="EMBL" id="PPK92540.1"/>
    </source>
</evidence>
<organism evidence="1 2">
    <name type="scientific">Nonlabens xylanidelens</name>
    <dbReference type="NCBI Taxonomy" id="191564"/>
    <lineage>
        <taxon>Bacteria</taxon>
        <taxon>Pseudomonadati</taxon>
        <taxon>Bacteroidota</taxon>
        <taxon>Flavobacteriia</taxon>
        <taxon>Flavobacteriales</taxon>
        <taxon>Flavobacteriaceae</taxon>
        <taxon>Nonlabens</taxon>
    </lineage>
</organism>
<accession>A0A2S6IEF7</accession>
<evidence type="ECO:0000313" key="2">
    <source>
        <dbReference type="Proteomes" id="UP000239002"/>
    </source>
</evidence>
<sequence>MMETMKAHGTDLAVQGKLDFTFRGIDYSVKREGGNYNYERHLTIGEDAILDRLNNSGFYRYSNDAKINLPDSLSQRYSASLNSVIYFAQLPYSLDGDAINLKYIGQDSIKGKAYHEIEVTFNEEGGGEDHEDVFVYWINQQDHLIDYLAYSYCEEECGYRFRESVNRRNKNGVIIQDYNNYKSTKIDPELFNMDDLFEKDQLELLSKIELERASFKANK</sequence>
<proteinExistence type="predicted"/>